<dbReference type="OrthoDB" id="5914890at2759"/>
<protein>
    <submittedName>
        <fullName evidence="2">Uncharacterized protein</fullName>
    </submittedName>
</protein>
<reference evidence="2" key="1">
    <citation type="submission" date="2020-07" db="EMBL/GenBank/DDBJ databases">
        <title>Genome sequence and genetic diversity analysis of an under-domesticated orphan crop, white fonio (Digitaria exilis).</title>
        <authorList>
            <person name="Bennetzen J.L."/>
            <person name="Chen S."/>
            <person name="Ma X."/>
            <person name="Wang X."/>
            <person name="Yssel A.E.J."/>
            <person name="Chaluvadi S.R."/>
            <person name="Johnson M."/>
            <person name="Gangashetty P."/>
            <person name="Hamidou F."/>
            <person name="Sanogo M.D."/>
            <person name="Zwaenepoel A."/>
            <person name="Wallace J."/>
            <person name="Van De Peer Y."/>
            <person name="Van Deynze A."/>
        </authorList>
    </citation>
    <scope>NUCLEOTIDE SEQUENCE</scope>
    <source>
        <tissue evidence="2">Leaves</tissue>
    </source>
</reference>
<name>A0A835FYY6_9POAL</name>
<accession>A0A835FYY6</accession>
<gene>
    <name evidence="2" type="ORF">HU200_000409</name>
</gene>
<feature type="region of interest" description="Disordered" evidence="1">
    <location>
        <begin position="1"/>
        <end position="21"/>
    </location>
</feature>
<evidence type="ECO:0000313" key="2">
    <source>
        <dbReference type="EMBL" id="KAF8783668.1"/>
    </source>
</evidence>
<sequence length="107" mass="12139">MLIRRRYFSNELPSPSPWSLTPREDTILRVETVNDDDLFQRKGYGGQSYKYNGVTPLPAQRNLTPPPTLCPQQPMSSSSENYRYHRFSSSSIPDSSGGRTSRADINV</sequence>
<dbReference type="Proteomes" id="UP000636709">
    <property type="component" value="Unassembled WGS sequence"/>
</dbReference>
<feature type="region of interest" description="Disordered" evidence="1">
    <location>
        <begin position="39"/>
        <end position="107"/>
    </location>
</feature>
<evidence type="ECO:0000313" key="3">
    <source>
        <dbReference type="Proteomes" id="UP000636709"/>
    </source>
</evidence>
<feature type="compositionally biased region" description="Low complexity" evidence="1">
    <location>
        <begin position="88"/>
        <end position="100"/>
    </location>
</feature>
<organism evidence="2 3">
    <name type="scientific">Digitaria exilis</name>
    <dbReference type="NCBI Taxonomy" id="1010633"/>
    <lineage>
        <taxon>Eukaryota</taxon>
        <taxon>Viridiplantae</taxon>
        <taxon>Streptophyta</taxon>
        <taxon>Embryophyta</taxon>
        <taxon>Tracheophyta</taxon>
        <taxon>Spermatophyta</taxon>
        <taxon>Magnoliopsida</taxon>
        <taxon>Liliopsida</taxon>
        <taxon>Poales</taxon>
        <taxon>Poaceae</taxon>
        <taxon>PACMAD clade</taxon>
        <taxon>Panicoideae</taxon>
        <taxon>Panicodae</taxon>
        <taxon>Paniceae</taxon>
        <taxon>Anthephorinae</taxon>
        <taxon>Digitaria</taxon>
    </lineage>
</organism>
<comment type="caution">
    <text evidence="2">The sequence shown here is derived from an EMBL/GenBank/DDBJ whole genome shotgun (WGS) entry which is preliminary data.</text>
</comment>
<proteinExistence type="predicted"/>
<dbReference type="AlphaFoldDB" id="A0A835FYY6"/>
<dbReference type="EMBL" id="JACEFO010000057">
    <property type="protein sequence ID" value="KAF8783668.1"/>
    <property type="molecule type" value="Genomic_DNA"/>
</dbReference>
<evidence type="ECO:0000256" key="1">
    <source>
        <dbReference type="SAM" id="MobiDB-lite"/>
    </source>
</evidence>
<keyword evidence="3" id="KW-1185">Reference proteome</keyword>